<comment type="caution">
    <text evidence="17">The sequence shown here is derived from an EMBL/GenBank/DDBJ whole genome shotgun (WGS) entry which is preliminary data.</text>
</comment>
<dbReference type="GO" id="GO:0070813">
    <property type="term" value="P:hydrogen sulfide metabolic process"/>
    <property type="evidence" value="ECO:0007669"/>
    <property type="project" value="TreeGrafter"/>
</dbReference>
<keyword evidence="9" id="KW-0408">Iron</keyword>
<keyword evidence="5" id="KW-0809">Transit peptide</keyword>
<dbReference type="GO" id="GO:0005739">
    <property type="term" value="C:mitochondrion"/>
    <property type="evidence" value="ECO:0007669"/>
    <property type="project" value="UniProtKB-SubCell"/>
</dbReference>
<evidence type="ECO:0000256" key="15">
    <source>
        <dbReference type="ARBA" id="ARBA00077964"/>
    </source>
</evidence>
<sequence>MIAINSISQFFRQHPSRGNLFRGFSKAAVMNDCRLAQDTFVLRQLFDKESWTYTYLLADYVAKEAIIIDPVIEQVNRDHSILKRLGLNLLYCDDFVLANTHVHADHVTGTGELKKLIPTCESIISLCSGAQADKYVKSGDEIQFGRYSVEVRQTPGHTNGCITFVCHDEAIAFTGDCLLIGGCGRTDFQEGDAETLYTSIHEQIFSLPDYYKVYPAHDYTGQTVSTIGEEKTYNPRLSKSLDEFIELMNNLKLDYPKKIDVALPINLKCGIQDDLVNND</sequence>
<keyword evidence="4" id="KW-0479">Metal-binding</keyword>
<evidence type="ECO:0000256" key="11">
    <source>
        <dbReference type="ARBA" id="ARBA00050990"/>
    </source>
</evidence>
<dbReference type="SMART" id="SM00849">
    <property type="entry name" value="Lactamase_B"/>
    <property type="match status" value="1"/>
</dbReference>
<dbReference type="EC" id="1.13.11.18" evidence="13"/>
<evidence type="ECO:0000256" key="5">
    <source>
        <dbReference type="ARBA" id="ARBA00022946"/>
    </source>
</evidence>
<dbReference type="FunFam" id="3.60.15.10:FF:000013">
    <property type="entry name" value="Persulfide dioxygenase ETHE1, mitochondrial"/>
    <property type="match status" value="1"/>
</dbReference>
<gene>
    <name evidence="17" type="ORF">AGLY_005454</name>
</gene>
<keyword evidence="18" id="KW-1185">Reference proteome</keyword>
<dbReference type="GO" id="GO:0031123">
    <property type="term" value="P:RNA 3'-end processing"/>
    <property type="evidence" value="ECO:0007669"/>
    <property type="project" value="UniProtKB-ARBA"/>
</dbReference>
<evidence type="ECO:0000256" key="8">
    <source>
        <dbReference type="ARBA" id="ARBA00023002"/>
    </source>
</evidence>
<dbReference type="AlphaFoldDB" id="A0A6G0TU48"/>
<dbReference type="EMBL" id="VYZN01000015">
    <property type="protein sequence ID" value="KAE9538872.1"/>
    <property type="molecule type" value="Genomic_DNA"/>
</dbReference>
<accession>A0A6G0TU48</accession>
<evidence type="ECO:0000256" key="10">
    <source>
        <dbReference type="ARBA" id="ARBA00023128"/>
    </source>
</evidence>
<evidence type="ECO:0000256" key="14">
    <source>
        <dbReference type="ARBA" id="ARBA00067300"/>
    </source>
</evidence>
<keyword evidence="6" id="KW-0223">Dioxygenase</keyword>
<keyword evidence="7" id="KW-0007">Acetylation</keyword>
<evidence type="ECO:0000256" key="3">
    <source>
        <dbReference type="ARBA" id="ARBA00006759"/>
    </source>
</evidence>
<dbReference type="PANTHER" id="PTHR43084">
    <property type="entry name" value="PERSULFIDE DIOXYGENASE ETHE1"/>
    <property type="match status" value="1"/>
</dbReference>
<proteinExistence type="inferred from homology"/>
<evidence type="ECO:0000256" key="4">
    <source>
        <dbReference type="ARBA" id="ARBA00022723"/>
    </source>
</evidence>
<dbReference type="OrthoDB" id="449487at2759"/>
<evidence type="ECO:0000256" key="9">
    <source>
        <dbReference type="ARBA" id="ARBA00023004"/>
    </source>
</evidence>
<dbReference type="SUPFAM" id="SSF56281">
    <property type="entry name" value="Metallo-hydrolase/oxidoreductase"/>
    <property type="match status" value="1"/>
</dbReference>
<evidence type="ECO:0000313" key="17">
    <source>
        <dbReference type="EMBL" id="KAE9538872.1"/>
    </source>
</evidence>
<dbReference type="GO" id="GO:0050313">
    <property type="term" value="F:sulfur dioxygenase activity"/>
    <property type="evidence" value="ECO:0007669"/>
    <property type="project" value="UniProtKB-EC"/>
</dbReference>
<dbReference type="GO" id="GO:0046872">
    <property type="term" value="F:metal ion binding"/>
    <property type="evidence" value="ECO:0007669"/>
    <property type="project" value="UniProtKB-KW"/>
</dbReference>
<evidence type="ECO:0000256" key="1">
    <source>
        <dbReference type="ARBA" id="ARBA00001954"/>
    </source>
</evidence>
<reference evidence="17 18" key="1">
    <citation type="submission" date="2019-08" db="EMBL/GenBank/DDBJ databases">
        <title>The genome of the soybean aphid Biotype 1, its phylome, world population structure and adaptation to the North American continent.</title>
        <authorList>
            <person name="Giordano R."/>
            <person name="Donthu R.K."/>
            <person name="Hernandez A.G."/>
            <person name="Wright C.L."/>
            <person name="Zimin A.V."/>
        </authorList>
    </citation>
    <scope>NUCLEOTIDE SEQUENCE [LARGE SCALE GENOMIC DNA]</scope>
    <source>
        <tissue evidence="17">Whole aphids</tissue>
    </source>
</reference>
<evidence type="ECO:0000259" key="16">
    <source>
        <dbReference type="SMART" id="SM00849"/>
    </source>
</evidence>
<dbReference type="Proteomes" id="UP000475862">
    <property type="component" value="Unassembled WGS sequence"/>
</dbReference>
<keyword evidence="8" id="KW-0560">Oxidoreductase</keyword>
<organism evidence="17 18">
    <name type="scientific">Aphis glycines</name>
    <name type="common">Soybean aphid</name>
    <dbReference type="NCBI Taxonomy" id="307491"/>
    <lineage>
        <taxon>Eukaryota</taxon>
        <taxon>Metazoa</taxon>
        <taxon>Ecdysozoa</taxon>
        <taxon>Arthropoda</taxon>
        <taxon>Hexapoda</taxon>
        <taxon>Insecta</taxon>
        <taxon>Pterygota</taxon>
        <taxon>Neoptera</taxon>
        <taxon>Paraneoptera</taxon>
        <taxon>Hemiptera</taxon>
        <taxon>Sternorrhyncha</taxon>
        <taxon>Aphidomorpha</taxon>
        <taxon>Aphidoidea</taxon>
        <taxon>Aphididae</taxon>
        <taxon>Aphidini</taxon>
        <taxon>Aphis</taxon>
        <taxon>Aphis</taxon>
    </lineage>
</organism>
<dbReference type="Pfam" id="PF00753">
    <property type="entry name" value="Lactamase_B"/>
    <property type="match status" value="1"/>
</dbReference>
<evidence type="ECO:0000313" key="18">
    <source>
        <dbReference type="Proteomes" id="UP000475862"/>
    </source>
</evidence>
<evidence type="ECO:0000256" key="13">
    <source>
        <dbReference type="ARBA" id="ARBA00066686"/>
    </source>
</evidence>
<dbReference type="InterPro" id="IPR051682">
    <property type="entry name" value="Mito_Persulfide_Diox"/>
</dbReference>
<evidence type="ECO:0000256" key="2">
    <source>
        <dbReference type="ARBA" id="ARBA00004173"/>
    </source>
</evidence>
<evidence type="ECO:0000256" key="6">
    <source>
        <dbReference type="ARBA" id="ARBA00022964"/>
    </source>
</evidence>
<evidence type="ECO:0000256" key="7">
    <source>
        <dbReference type="ARBA" id="ARBA00022990"/>
    </source>
</evidence>
<evidence type="ECO:0000256" key="12">
    <source>
        <dbReference type="ARBA" id="ARBA00065219"/>
    </source>
</evidence>
<comment type="cofactor">
    <cofactor evidence="1">
        <name>Fe(2+)</name>
        <dbReference type="ChEBI" id="CHEBI:29033"/>
    </cofactor>
</comment>
<dbReference type="GO" id="GO:0006749">
    <property type="term" value="P:glutathione metabolic process"/>
    <property type="evidence" value="ECO:0007669"/>
    <property type="project" value="InterPro"/>
</dbReference>
<dbReference type="InterPro" id="IPR044528">
    <property type="entry name" value="POD-like_MBL-fold"/>
</dbReference>
<comment type="subcellular location">
    <subcellularLocation>
        <location evidence="2">Mitochondrion</location>
    </subcellularLocation>
</comment>
<keyword evidence="10" id="KW-0496">Mitochondrion</keyword>
<dbReference type="Gene3D" id="3.60.15.10">
    <property type="entry name" value="Ribonuclease Z/Hydroxyacylglutathione hydrolase-like"/>
    <property type="match status" value="1"/>
</dbReference>
<dbReference type="InterPro" id="IPR036866">
    <property type="entry name" value="RibonucZ/Hydroxyglut_hydro"/>
</dbReference>
<name>A0A6G0TU48_APHGL</name>
<comment type="similarity">
    <text evidence="3">Belongs to the metallo-beta-lactamase superfamily. Glyoxalase II family.</text>
</comment>
<dbReference type="InterPro" id="IPR001279">
    <property type="entry name" value="Metallo-B-lactamas"/>
</dbReference>
<dbReference type="CDD" id="cd07724">
    <property type="entry name" value="POD-like_MBL-fold"/>
    <property type="match status" value="1"/>
</dbReference>
<feature type="domain" description="Metallo-beta-lactamase" evidence="16">
    <location>
        <begin position="51"/>
        <end position="217"/>
    </location>
</feature>
<protein>
    <recommendedName>
        <fullName evidence="14">Persulfide dioxygenase ETHE1, mitochondrial</fullName>
        <ecNumber evidence="13">1.13.11.18</ecNumber>
    </recommendedName>
    <alternativeName>
        <fullName evidence="15">Sulfur dioxygenase ETHE1</fullName>
    </alternativeName>
</protein>
<comment type="subunit">
    <text evidence="12">Homodimer. Monomer. Interacts with TST. May interact with RELA.</text>
</comment>
<dbReference type="PANTHER" id="PTHR43084:SF1">
    <property type="entry name" value="PERSULFIDE DIOXYGENASE ETHE1, MITOCHONDRIAL"/>
    <property type="match status" value="1"/>
</dbReference>
<comment type="catalytic activity">
    <reaction evidence="11">
        <text>S-sulfanylglutathione + O2 + H2O = sulfite + glutathione + 2 H(+)</text>
        <dbReference type="Rhea" id="RHEA:12981"/>
        <dbReference type="ChEBI" id="CHEBI:15377"/>
        <dbReference type="ChEBI" id="CHEBI:15378"/>
        <dbReference type="ChEBI" id="CHEBI:15379"/>
        <dbReference type="ChEBI" id="CHEBI:17359"/>
        <dbReference type="ChEBI" id="CHEBI:57925"/>
        <dbReference type="ChEBI" id="CHEBI:58905"/>
        <dbReference type="EC" id="1.13.11.18"/>
    </reaction>
</comment>